<dbReference type="Proteomes" id="UP001374584">
    <property type="component" value="Unassembled WGS sequence"/>
</dbReference>
<dbReference type="PANTHER" id="PTHR13935:SF90">
    <property type="entry name" value="TRANSCRIPTION FACTOR BHLH162"/>
    <property type="match status" value="1"/>
</dbReference>
<dbReference type="GO" id="GO:0000977">
    <property type="term" value="F:RNA polymerase II transcription regulatory region sequence-specific DNA binding"/>
    <property type="evidence" value="ECO:0007669"/>
    <property type="project" value="TreeGrafter"/>
</dbReference>
<evidence type="ECO:0000256" key="2">
    <source>
        <dbReference type="ARBA" id="ARBA00023015"/>
    </source>
</evidence>
<comment type="subcellular location">
    <subcellularLocation>
        <location evidence="1">Nucleus</location>
    </subcellularLocation>
</comment>
<dbReference type="EMBL" id="JAYMYR010000011">
    <property type="protein sequence ID" value="KAK7331944.1"/>
    <property type="molecule type" value="Genomic_DNA"/>
</dbReference>
<keyword evidence="4" id="KW-0539">Nucleus</keyword>
<dbReference type="Pfam" id="PF00010">
    <property type="entry name" value="HLH"/>
    <property type="match status" value="1"/>
</dbReference>
<dbReference type="InterPro" id="IPR015660">
    <property type="entry name" value="MASH1/Ascl1a-like"/>
</dbReference>
<keyword evidence="3" id="KW-0804">Transcription</keyword>
<gene>
    <name evidence="6" type="ORF">VNO80_28689</name>
</gene>
<evidence type="ECO:0000256" key="1">
    <source>
        <dbReference type="ARBA" id="ARBA00004123"/>
    </source>
</evidence>
<keyword evidence="7" id="KW-1185">Reference proteome</keyword>
<evidence type="ECO:0000256" key="4">
    <source>
        <dbReference type="ARBA" id="ARBA00023242"/>
    </source>
</evidence>
<sequence>MRSVIFFHGNEYSQLLKLNYHTNCTNTTDMENNPSSSVDRKLTERNRRNQMKALFRKLNSLVPHQRTKAVSLPDQLEEATNYIKKLQMNMEKMKKKKSMLLGIIERPNVRMNGGGESLGLKSPRIEIQQMGSALEVVLITGLDSQFMFGETIRVLHEEGVDIVNASYNVIEDEVFHSIHCQEEKSANRAARISERLKNFIYDSTYVL</sequence>
<comment type="caution">
    <text evidence="6">The sequence shown here is derived from an EMBL/GenBank/DDBJ whole genome shotgun (WGS) entry which is preliminary data.</text>
</comment>
<protein>
    <recommendedName>
        <fullName evidence="5">BHLH domain-containing protein</fullName>
    </recommendedName>
</protein>
<dbReference type="GO" id="GO:0046983">
    <property type="term" value="F:protein dimerization activity"/>
    <property type="evidence" value="ECO:0007669"/>
    <property type="project" value="InterPro"/>
</dbReference>
<accession>A0AAN9LCY2</accession>
<keyword evidence="2" id="KW-0805">Transcription regulation</keyword>
<evidence type="ECO:0000313" key="6">
    <source>
        <dbReference type="EMBL" id="KAK7331944.1"/>
    </source>
</evidence>
<dbReference type="SUPFAM" id="SSF47459">
    <property type="entry name" value="HLH, helix-loop-helix DNA-binding domain"/>
    <property type="match status" value="1"/>
</dbReference>
<dbReference type="PANTHER" id="PTHR13935">
    <property type="entry name" value="ACHAETE-SCUTE TRANSCRIPTION FACTOR-RELATED"/>
    <property type="match status" value="1"/>
</dbReference>
<dbReference type="GO" id="GO:0000981">
    <property type="term" value="F:DNA-binding transcription factor activity, RNA polymerase II-specific"/>
    <property type="evidence" value="ECO:0007669"/>
    <property type="project" value="TreeGrafter"/>
</dbReference>
<reference evidence="6 7" key="1">
    <citation type="submission" date="2024-01" db="EMBL/GenBank/DDBJ databases">
        <title>The genomes of 5 underutilized Papilionoideae crops provide insights into root nodulation and disease resistanc.</title>
        <authorList>
            <person name="Jiang F."/>
        </authorList>
    </citation>
    <scope>NUCLEOTIDE SEQUENCE [LARGE SCALE GENOMIC DNA]</scope>
    <source>
        <strain evidence="6">JINMINGXINNONG_FW02</strain>
        <tissue evidence="6">Leaves</tissue>
    </source>
</reference>
<evidence type="ECO:0000313" key="7">
    <source>
        <dbReference type="Proteomes" id="UP001374584"/>
    </source>
</evidence>
<dbReference type="AlphaFoldDB" id="A0AAN9LCY2"/>
<organism evidence="6 7">
    <name type="scientific">Phaseolus coccineus</name>
    <name type="common">Scarlet runner bean</name>
    <name type="synonym">Phaseolus multiflorus</name>
    <dbReference type="NCBI Taxonomy" id="3886"/>
    <lineage>
        <taxon>Eukaryota</taxon>
        <taxon>Viridiplantae</taxon>
        <taxon>Streptophyta</taxon>
        <taxon>Embryophyta</taxon>
        <taxon>Tracheophyta</taxon>
        <taxon>Spermatophyta</taxon>
        <taxon>Magnoliopsida</taxon>
        <taxon>eudicotyledons</taxon>
        <taxon>Gunneridae</taxon>
        <taxon>Pentapetalae</taxon>
        <taxon>rosids</taxon>
        <taxon>fabids</taxon>
        <taxon>Fabales</taxon>
        <taxon>Fabaceae</taxon>
        <taxon>Papilionoideae</taxon>
        <taxon>50 kb inversion clade</taxon>
        <taxon>NPAAA clade</taxon>
        <taxon>indigoferoid/millettioid clade</taxon>
        <taxon>Phaseoleae</taxon>
        <taxon>Phaseolus</taxon>
    </lineage>
</organism>
<dbReference type="InterPro" id="IPR011598">
    <property type="entry name" value="bHLH_dom"/>
</dbReference>
<feature type="domain" description="BHLH" evidence="5">
    <location>
        <begin position="35"/>
        <end position="86"/>
    </location>
</feature>
<name>A0AAN9LCY2_PHACN</name>
<evidence type="ECO:0000259" key="5">
    <source>
        <dbReference type="PROSITE" id="PS50888"/>
    </source>
</evidence>
<dbReference type="PROSITE" id="PS50888">
    <property type="entry name" value="BHLH"/>
    <property type="match status" value="1"/>
</dbReference>
<evidence type="ECO:0000256" key="3">
    <source>
        <dbReference type="ARBA" id="ARBA00023163"/>
    </source>
</evidence>
<dbReference type="InterPro" id="IPR036638">
    <property type="entry name" value="HLH_DNA-bd_sf"/>
</dbReference>
<proteinExistence type="predicted"/>
<dbReference type="GO" id="GO:0090575">
    <property type="term" value="C:RNA polymerase II transcription regulator complex"/>
    <property type="evidence" value="ECO:0007669"/>
    <property type="project" value="TreeGrafter"/>
</dbReference>
<dbReference type="Gene3D" id="4.10.280.10">
    <property type="entry name" value="Helix-loop-helix DNA-binding domain"/>
    <property type="match status" value="1"/>
</dbReference>